<dbReference type="EMBL" id="QSHA01000006">
    <property type="protein sequence ID" value="RHB73497.1"/>
    <property type="molecule type" value="Genomic_DNA"/>
</dbReference>
<dbReference type="Gene3D" id="3.60.10.10">
    <property type="entry name" value="Endonuclease/exonuclease/phosphatase"/>
    <property type="match status" value="1"/>
</dbReference>
<dbReference type="SUPFAM" id="SSF56219">
    <property type="entry name" value="DNase I-like"/>
    <property type="match status" value="1"/>
</dbReference>
<dbReference type="Pfam" id="PF03372">
    <property type="entry name" value="Exo_endo_phos"/>
    <property type="match status" value="1"/>
</dbReference>
<comment type="caution">
    <text evidence="3">The sequence shown here is derived from an EMBL/GenBank/DDBJ whole genome shotgun (WGS) entry which is preliminary data.</text>
</comment>
<evidence type="ECO:0000313" key="4">
    <source>
        <dbReference type="Proteomes" id="UP000286114"/>
    </source>
</evidence>
<keyword evidence="1" id="KW-0812">Transmembrane</keyword>
<keyword evidence="1" id="KW-1133">Transmembrane helix</keyword>
<dbReference type="Proteomes" id="UP000286114">
    <property type="component" value="Unassembled WGS sequence"/>
</dbReference>
<dbReference type="CDD" id="cd09083">
    <property type="entry name" value="EEP-1"/>
    <property type="match status" value="1"/>
</dbReference>
<proteinExistence type="predicted"/>
<reference evidence="3 4" key="1">
    <citation type="submission" date="2018-08" db="EMBL/GenBank/DDBJ databases">
        <title>A genome reference for cultivated species of the human gut microbiota.</title>
        <authorList>
            <person name="Zou Y."/>
            <person name="Xue W."/>
            <person name="Luo G."/>
        </authorList>
    </citation>
    <scope>NUCLEOTIDE SEQUENCE [LARGE SCALE GENOMIC DNA]</scope>
    <source>
        <strain evidence="3 4">AM39-1</strain>
    </source>
</reference>
<keyword evidence="1" id="KW-0472">Membrane</keyword>
<dbReference type="AlphaFoldDB" id="A0A413X9S9"/>
<gene>
    <name evidence="3" type="ORF">DW873_09985</name>
</gene>
<dbReference type="InterPro" id="IPR050410">
    <property type="entry name" value="CCR4/nocturin_mRNA_transcr"/>
</dbReference>
<sequence length="296" mass="34052">MFGLVFYTLISFIDINMKQSFFIFMVITLMLPQFVSAKRGKNSSQLTVISYNMRYGTAEDGVNAWEFRKPATIKMIKKHKPDILGVQEALDFQLAFILENCTNYEAVGVGRIDGKHDGEHASIMYNKKKIELLEWGNFWLSSTPEIPSIGWDAACTRTATWALLKDKKTMEKFYYVNTHLDHVGRVARKEGLNLILEKIQKINPDNFPLILTGDFNMEHTDSSIQKLNEKMIDARTSAKKTDSFGTFNGWGTRSSIIDYIYYKGFKMCTEYVTIREKYAGKTFISDHYPIKGVLKF</sequence>
<evidence type="ECO:0000313" key="3">
    <source>
        <dbReference type="EMBL" id="RHB73497.1"/>
    </source>
</evidence>
<evidence type="ECO:0000259" key="2">
    <source>
        <dbReference type="Pfam" id="PF03372"/>
    </source>
</evidence>
<dbReference type="PANTHER" id="PTHR12121">
    <property type="entry name" value="CARBON CATABOLITE REPRESSOR PROTEIN 4"/>
    <property type="match status" value="1"/>
</dbReference>
<feature type="transmembrane region" description="Helical" evidence="1">
    <location>
        <begin position="20"/>
        <end position="37"/>
    </location>
</feature>
<dbReference type="PANTHER" id="PTHR12121:SF36">
    <property type="entry name" value="ENDONUCLEASE_EXONUCLEASE_PHOSPHATASE DOMAIN-CONTAINING PROTEIN"/>
    <property type="match status" value="1"/>
</dbReference>
<dbReference type="InterPro" id="IPR036691">
    <property type="entry name" value="Endo/exonu/phosph_ase_sf"/>
</dbReference>
<dbReference type="InterPro" id="IPR005135">
    <property type="entry name" value="Endo/exonuclease/phosphatase"/>
</dbReference>
<name>A0A413X9S9_BACUN</name>
<protein>
    <recommendedName>
        <fullName evidence="2">Endonuclease/exonuclease/phosphatase domain-containing protein</fullName>
    </recommendedName>
</protein>
<accession>A0A413X9S9</accession>
<organism evidence="3 4">
    <name type="scientific">Bacteroides uniformis</name>
    <dbReference type="NCBI Taxonomy" id="820"/>
    <lineage>
        <taxon>Bacteria</taxon>
        <taxon>Pseudomonadati</taxon>
        <taxon>Bacteroidota</taxon>
        <taxon>Bacteroidia</taxon>
        <taxon>Bacteroidales</taxon>
        <taxon>Bacteroidaceae</taxon>
        <taxon>Bacteroides</taxon>
    </lineage>
</organism>
<feature type="domain" description="Endonuclease/exonuclease/phosphatase" evidence="2">
    <location>
        <begin position="50"/>
        <end position="287"/>
    </location>
</feature>
<evidence type="ECO:0000256" key="1">
    <source>
        <dbReference type="SAM" id="Phobius"/>
    </source>
</evidence>
<dbReference type="GO" id="GO:0000175">
    <property type="term" value="F:3'-5'-RNA exonuclease activity"/>
    <property type="evidence" value="ECO:0007669"/>
    <property type="project" value="TreeGrafter"/>
</dbReference>